<comment type="similarity">
    <text evidence="2">Belongs to the bacterial solute-binding protein 8 family.</text>
</comment>
<evidence type="ECO:0000256" key="1">
    <source>
        <dbReference type="ARBA" id="ARBA00004196"/>
    </source>
</evidence>
<dbReference type="AlphaFoldDB" id="A0A419A9A3"/>
<dbReference type="PANTHER" id="PTHR30532">
    <property type="entry name" value="IRON III DICITRATE-BINDING PERIPLASMIC PROTEIN"/>
    <property type="match status" value="1"/>
</dbReference>
<organism evidence="7 8">
    <name type="scientific">Paracoccus siganidrum</name>
    <dbReference type="NCBI Taxonomy" id="1276757"/>
    <lineage>
        <taxon>Bacteria</taxon>
        <taxon>Pseudomonadati</taxon>
        <taxon>Pseudomonadota</taxon>
        <taxon>Alphaproteobacteria</taxon>
        <taxon>Rhodobacterales</taxon>
        <taxon>Paracoccaceae</taxon>
        <taxon>Paracoccus</taxon>
    </lineage>
</organism>
<dbReference type="SUPFAM" id="SSF53807">
    <property type="entry name" value="Helical backbone' metal receptor"/>
    <property type="match status" value="1"/>
</dbReference>
<dbReference type="InterPro" id="IPR002491">
    <property type="entry name" value="ABC_transptr_periplasmic_BD"/>
</dbReference>
<keyword evidence="3" id="KW-0813">Transport</keyword>
<reference evidence="8" key="1">
    <citation type="submission" date="2018-09" db="EMBL/GenBank/DDBJ databases">
        <title>Paracoccus onubensis nov. sp. a moderate halophilic bacterium isolated from Gruta de las Maravillas (Aracena, Spain).</title>
        <authorList>
            <person name="Jurado V."/>
            <person name="Gutierrez-Patricio S."/>
            <person name="Gonzalez-Pimentel J.L."/>
            <person name="Miller A.Z."/>
            <person name="Laiz L."/>
            <person name="Saiz-Jimenez C."/>
        </authorList>
    </citation>
    <scope>NUCLEOTIDE SEQUENCE [LARGE SCALE GENOMIC DNA]</scope>
    <source>
        <strain evidence="8">DSM 26381</strain>
    </source>
</reference>
<dbReference type="GO" id="GO:1901678">
    <property type="term" value="P:iron coordination entity transport"/>
    <property type="evidence" value="ECO:0007669"/>
    <property type="project" value="UniProtKB-ARBA"/>
</dbReference>
<dbReference type="PRINTS" id="PR01715">
    <property type="entry name" value="FERRIBNDNGPP"/>
</dbReference>
<dbReference type="InterPro" id="IPR051313">
    <property type="entry name" value="Bact_iron-sidero_bind"/>
</dbReference>
<evidence type="ECO:0000256" key="4">
    <source>
        <dbReference type="ARBA" id="ARBA00022496"/>
    </source>
</evidence>
<dbReference type="EMBL" id="QZEW01000019">
    <property type="protein sequence ID" value="RJL19114.1"/>
    <property type="molecule type" value="Genomic_DNA"/>
</dbReference>
<dbReference type="Pfam" id="PF01497">
    <property type="entry name" value="Peripla_BP_2"/>
    <property type="match status" value="1"/>
</dbReference>
<keyword evidence="5" id="KW-0732">Signal</keyword>
<feature type="domain" description="Fe/B12 periplasmic-binding" evidence="6">
    <location>
        <begin position="61"/>
        <end position="321"/>
    </location>
</feature>
<evidence type="ECO:0000256" key="5">
    <source>
        <dbReference type="ARBA" id="ARBA00022729"/>
    </source>
</evidence>
<sequence>MVRLLLRRRPHRDRDACLQVVDRPAASFRPGRRAVLTAAGSLLAAAFVPLPGRAATATAPRLAAIDWAMLETAIALGHMPLAACELIRYRADAVAPPIPDHVTDLGLRGAPNYELLQLTRPDLILSSPYYTRYEDRLRAIAPVLSLPFYLPGEPPLPHALDALEALAEAIGDPASGQAARARTEAELDVLTERLRPFADRPVCAVNLGDARHLRAFGHDSMFGNLLTRLGLQNAWSGATRFSFLAPVPIEELASLPEARLVIVGNIPPQAAHGLRRSVLWRALPPVAQGRVYRLGRINPFGGVPAGLRFAHLLADALQGGPTSIEAAG</sequence>
<dbReference type="GO" id="GO:0030288">
    <property type="term" value="C:outer membrane-bounded periplasmic space"/>
    <property type="evidence" value="ECO:0007669"/>
    <property type="project" value="TreeGrafter"/>
</dbReference>
<dbReference type="Proteomes" id="UP000283587">
    <property type="component" value="Unassembled WGS sequence"/>
</dbReference>
<comment type="caution">
    <text evidence="7">The sequence shown here is derived from an EMBL/GenBank/DDBJ whole genome shotgun (WGS) entry which is preliminary data.</text>
</comment>
<comment type="subcellular location">
    <subcellularLocation>
        <location evidence="1">Cell envelope</location>
    </subcellularLocation>
</comment>
<dbReference type="CDD" id="cd01146">
    <property type="entry name" value="FhuD"/>
    <property type="match status" value="1"/>
</dbReference>
<evidence type="ECO:0000256" key="3">
    <source>
        <dbReference type="ARBA" id="ARBA00022448"/>
    </source>
</evidence>
<keyword evidence="8" id="KW-1185">Reference proteome</keyword>
<evidence type="ECO:0000313" key="8">
    <source>
        <dbReference type="Proteomes" id="UP000283587"/>
    </source>
</evidence>
<protein>
    <submittedName>
        <fullName evidence="7">Iron-siderophore ABC transporter substrate-binding protein</fullName>
    </submittedName>
</protein>
<accession>A0A419A9A3</accession>
<keyword evidence="4" id="KW-0408">Iron</keyword>
<evidence type="ECO:0000313" key="7">
    <source>
        <dbReference type="EMBL" id="RJL19114.1"/>
    </source>
</evidence>
<dbReference type="PANTHER" id="PTHR30532:SF1">
    <property type="entry name" value="IRON(3+)-HYDROXAMATE-BINDING PROTEIN FHUD"/>
    <property type="match status" value="1"/>
</dbReference>
<dbReference type="PROSITE" id="PS50983">
    <property type="entry name" value="FE_B12_PBP"/>
    <property type="match status" value="1"/>
</dbReference>
<keyword evidence="4" id="KW-0406">Ion transport</keyword>
<proteinExistence type="inferred from homology"/>
<dbReference type="Gene3D" id="3.40.50.1980">
    <property type="entry name" value="Nitrogenase molybdenum iron protein domain"/>
    <property type="match status" value="2"/>
</dbReference>
<keyword evidence="4" id="KW-0410">Iron transport</keyword>
<gene>
    <name evidence="7" type="ORF">D3P05_06025</name>
</gene>
<evidence type="ECO:0000259" key="6">
    <source>
        <dbReference type="PROSITE" id="PS50983"/>
    </source>
</evidence>
<evidence type="ECO:0000256" key="2">
    <source>
        <dbReference type="ARBA" id="ARBA00008814"/>
    </source>
</evidence>
<dbReference type="OrthoDB" id="8370650at2"/>
<name>A0A419A9A3_9RHOB</name>